<dbReference type="PANTHER" id="PTHR31900:SF34">
    <property type="entry name" value="EMB|CAB62440.1-RELATED"/>
    <property type="match status" value="1"/>
</dbReference>
<gene>
    <name evidence="1" type="ORF">OLC1_LOCUS22259</name>
</gene>
<accession>A0AAV1E806</accession>
<dbReference type="PANTHER" id="PTHR31900">
    <property type="entry name" value="F-BOX/RNI SUPERFAMILY PROTEIN-RELATED"/>
    <property type="match status" value="1"/>
</dbReference>
<dbReference type="InterPro" id="IPR050232">
    <property type="entry name" value="FBL13/AtMIF1-like"/>
</dbReference>
<protein>
    <submittedName>
        <fullName evidence="1">OLC1v1016813C1</fullName>
    </submittedName>
</protein>
<evidence type="ECO:0000313" key="2">
    <source>
        <dbReference type="Proteomes" id="UP001161247"/>
    </source>
</evidence>
<proteinExistence type="predicted"/>
<evidence type="ECO:0000313" key="1">
    <source>
        <dbReference type="EMBL" id="CAI9115812.1"/>
    </source>
</evidence>
<dbReference type="AlphaFoldDB" id="A0AAV1E806"/>
<dbReference type="Proteomes" id="UP001161247">
    <property type="component" value="Chromosome 8"/>
</dbReference>
<name>A0AAV1E806_OLDCO</name>
<reference evidence="1" key="1">
    <citation type="submission" date="2023-03" db="EMBL/GenBank/DDBJ databases">
        <authorList>
            <person name="Julca I."/>
        </authorList>
    </citation>
    <scope>NUCLEOTIDE SEQUENCE</scope>
</reference>
<keyword evidence="2" id="KW-1185">Reference proteome</keyword>
<organism evidence="1 2">
    <name type="scientific">Oldenlandia corymbosa var. corymbosa</name>
    <dbReference type="NCBI Taxonomy" id="529605"/>
    <lineage>
        <taxon>Eukaryota</taxon>
        <taxon>Viridiplantae</taxon>
        <taxon>Streptophyta</taxon>
        <taxon>Embryophyta</taxon>
        <taxon>Tracheophyta</taxon>
        <taxon>Spermatophyta</taxon>
        <taxon>Magnoliopsida</taxon>
        <taxon>eudicotyledons</taxon>
        <taxon>Gunneridae</taxon>
        <taxon>Pentapetalae</taxon>
        <taxon>asterids</taxon>
        <taxon>lamiids</taxon>
        <taxon>Gentianales</taxon>
        <taxon>Rubiaceae</taxon>
        <taxon>Rubioideae</taxon>
        <taxon>Spermacoceae</taxon>
        <taxon>Hedyotis-Oldenlandia complex</taxon>
        <taxon>Oldenlandia</taxon>
    </lineage>
</organism>
<sequence>MLLKQVCYPNGWKSLWTNIVPTFDFELQGQEEEGNKKMAFVQFINNVFLHNVVKNLERFRLSWWPNESEVAYLNMWVHHAIIHRNVRNLYLQIGTGFVCDVPAELFTSGSLESLNLCGPFVLKVSDREVCLPKIKHVYQNMNRVSV</sequence>
<dbReference type="EMBL" id="OX459125">
    <property type="protein sequence ID" value="CAI9115812.1"/>
    <property type="molecule type" value="Genomic_DNA"/>
</dbReference>